<proteinExistence type="predicted"/>
<name>A0A8H7E5Y9_9EURO</name>
<accession>A0A8H7E5Y9</accession>
<organism evidence="1 2">
    <name type="scientific">Endocarpon pusillum</name>
    <dbReference type="NCBI Taxonomy" id="364733"/>
    <lineage>
        <taxon>Eukaryota</taxon>
        <taxon>Fungi</taxon>
        <taxon>Dikarya</taxon>
        <taxon>Ascomycota</taxon>
        <taxon>Pezizomycotina</taxon>
        <taxon>Eurotiomycetes</taxon>
        <taxon>Chaetothyriomycetidae</taxon>
        <taxon>Verrucariales</taxon>
        <taxon>Verrucariaceae</taxon>
        <taxon>Endocarpon</taxon>
    </lineage>
</organism>
<sequence length="77" mass="9156">MVWIRTDIPDDRRRTILLLLRQLSHAPPPVFKIVFKFLSGDYYLLLILADFLRTYEVLCWNLDPQHGLQEAEEEPCL</sequence>
<protein>
    <submittedName>
        <fullName evidence="1">Uncharacterized protein</fullName>
    </submittedName>
</protein>
<dbReference type="Proteomes" id="UP000606974">
    <property type="component" value="Unassembled WGS sequence"/>
</dbReference>
<dbReference type="AlphaFoldDB" id="A0A8H7E5Y9"/>
<reference evidence="1" key="1">
    <citation type="submission" date="2020-02" db="EMBL/GenBank/DDBJ databases">
        <authorList>
            <person name="Palmer J.M."/>
        </authorList>
    </citation>
    <scope>NUCLEOTIDE SEQUENCE</scope>
    <source>
        <strain evidence="1">EPUS1.4</strain>
        <tissue evidence="1">Thallus</tissue>
    </source>
</reference>
<gene>
    <name evidence="1" type="ORF">GJ744_003867</name>
</gene>
<dbReference type="EMBL" id="JAACFV010000018">
    <property type="protein sequence ID" value="KAF7511704.1"/>
    <property type="molecule type" value="Genomic_DNA"/>
</dbReference>
<keyword evidence="2" id="KW-1185">Reference proteome</keyword>
<evidence type="ECO:0000313" key="2">
    <source>
        <dbReference type="Proteomes" id="UP000606974"/>
    </source>
</evidence>
<comment type="caution">
    <text evidence="1">The sequence shown here is derived from an EMBL/GenBank/DDBJ whole genome shotgun (WGS) entry which is preliminary data.</text>
</comment>
<evidence type="ECO:0000313" key="1">
    <source>
        <dbReference type="EMBL" id="KAF7511704.1"/>
    </source>
</evidence>